<reference evidence="3" key="1">
    <citation type="journal article" date="2019" name="Int. J. Syst. Evol. Microbiol.">
        <title>The Global Catalogue of Microorganisms (GCM) 10K type strain sequencing project: providing services to taxonomists for standard genome sequencing and annotation.</title>
        <authorList>
            <consortium name="The Broad Institute Genomics Platform"/>
            <consortium name="The Broad Institute Genome Sequencing Center for Infectious Disease"/>
            <person name="Wu L."/>
            <person name="Ma J."/>
        </authorList>
    </citation>
    <scope>NUCLEOTIDE SEQUENCE [LARGE SCALE GENOMIC DNA]</scope>
    <source>
        <strain evidence="3">CGMCC 4.7645</strain>
    </source>
</reference>
<comment type="caution">
    <text evidence="2">The sequence shown here is derived from an EMBL/GenBank/DDBJ whole genome shotgun (WGS) entry which is preliminary data.</text>
</comment>
<accession>A0ABW5G332</accession>
<protein>
    <submittedName>
        <fullName evidence="2">Uncharacterized protein</fullName>
    </submittedName>
</protein>
<name>A0ABW5G332_9PSEU</name>
<evidence type="ECO:0000313" key="2">
    <source>
        <dbReference type="EMBL" id="MFD2421015.1"/>
    </source>
</evidence>
<dbReference type="EMBL" id="JBHUKR010000021">
    <property type="protein sequence ID" value="MFD2421015.1"/>
    <property type="molecule type" value="Genomic_DNA"/>
</dbReference>
<gene>
    <name evidence="2" type="ORF">ACFSXZ_32275</name>
</gene>
<feature type="region of interest" description="Disordered" evidence="1">
    <location>
        <begin position="1"/>
        <end position="49"/>
    </location>
</feature>
<dbReference type="Proteomes" id="UP001597417">
    <property type="component" value="Unassembled WGS sequence"/>
</dbReference>
<keyword evidence="3" id="KW-1185">Reference proteome</keyword>
<evidence type="ECO:0000313" key="3">
    <source>
        <dbReference type="Proteomes" id="UP001597417"/>
    </source>
</evidence>
<organism evidence="2 3">
    <name type="scientific">Amycolatopsis pigmentata</name>
    <dbReference type="NCBI Taxonomy" id="450801"/>
    <lineage>
        <taxon>Bacteria</taxon>
        <taxon>Bacillati</taxon>
        <taxon>Actinomycetota</taxon>
        <taxon>Actinomycetes</taxon>
        <taxon>Pseudonocardiales</taxon>
        <taxon>Pseudonocardiaceae</taxon>
        <taxon>Amycolatopsis</taxon>
    </lineage>
</organism>
<sequence>MTRNPDRVPGSDAETQRARPLLRVVGPDDDVRSLPPMLRPRRHRRPGAGPLDHFCRSDVDCAEDEICFGGECV</sequence>
<proteinExistence type="predicted"/>
<evidence type="ECO:0000256" key="1">
    <source>
        <dbReference type="SAM" id="MobiDB-lite"/>
    </source>
</evidence>
<dbReference type="RefSeq" id="WP_378269371.1">
    <property type="nucleotide sequence ID" value="NZ_JBHUKR010000021.1"/>
</dbReference>